<dbReference type="OrthoDB" id="1681166at2759"/>
<name>A0A2Z6MN59_TRISU</name>
<evidence type="ECO:0000313" key="3">
    <source>
        <dbReference type="Proteomes" id="UP000242715"/>
    </source>
</evidence>
<dbReference type="Proteomes" id="UP000242715">
    <property type="component" value="Unassembled WGS sequence"/>
</dbReference>
<accession>A0A2Z6MN59</accession>
<keyword evidence="3" id="KW-1185">Reference proteome</keyword>
<sequence length="211" mass="23097">MLALLVLQPRIGANAYDLEERILQHLAIVASNERIHQLGQREGQPIQQTPQLQTESSSSNGSTIMETNAHETHSRDRSDVANSCPINQNRARSSGLYYLSDTLRSRLGAVSTRYKESISKGTRCWKNKLLLSRSSTITEVGTDARMNTGIPRASHSMKFIGAKKKNRVPGTSLSNGLKEGSIAEASNQNCDEVNEKYSSCDNNTPTASSTS</sequence>
<feature type="compositionally biased region" description="Polar residues" evidence="1">
    <location>
        <begin position="45"/>
        <end position="64"/>
    </location>
</feature>
<evidence type="ECO:0000313" key="2">
    <source>
        <dbReference type="EMBL" id="GAU17536.1"/>
    </source>
</evidence>
<feature type="region of interest" description="Disordered" evidence="1">
    <location>
        <begin position="39"/>
        <end position="64"/>
    </location>
</feature>
<dbReference type="AlphaFoldDB" id="A0A2Z6MN59"/>
<reference evidence="3" key="1">
    <citation type="journal article" date="2017" name="Front. Plant Sci.">
        <title>Climate Clever Clovers: New Paradigm to Reduce the Environmental Footprint of Ruminants by Breeding Low Methanogenic Forages Utilizing Haplotype Variation.</title>
        <authorList>
            <person name="Kaur P."/>
            <person name="Appels R."/>
            <person name="Bayer P.E."/>
            <person name="Keeble-Gagnere G."/>
            <person name="Wang J."/>
            <person name="Hirakawa H."/>
            <person name="Shirasawa K."/>
            <person name="Vercoe P."/>
            <person name="Stefanova K."/>
            <person name="Durmic Z."/>
            <person name="Nichols P."/>
            <person name="Revell C."/>
            <person name="Isobe S.N."/>
            <person name="Edwards D."/>
            <person name="Erskine W."/>
        </authorList>
    </citation>
    <scope>NUCLEOTIDE SEQUENCE [LARGE SCALE GENOMIC DNA]</scope>
    <source>
        <strain evidence="3">cv. Daliak</strain>
    </source>
</reference>
<organism evidence="2 3">
    <name type="scientific">Trifolium subterraneum</name>
    <name type="common">Subterranean clover</name>
    <dbReference type="NCBI Taxonomy" id="3900"/>
    <lineage>
        <taxon>Eukaryota</taxon>
        <taxon>Viridiplantae</taxon>
        <taxon>Streptophyta</taxon>
        <taxon>Embryophyta</taxon>
        <taxon>Tracheophyta</taxon>
        <taxon>Spermatophyta</taxon>
        <taxon>Magnoliopsida</taxon>
        <taxon>eudicotyledons</taxon>
        <taxon>Gunneridae</taxon>
        <taxon>Pentapetalae</taxon>
        <taxon>rosids</taxon>
        <taxon>fabids</taxon>
        <taxon>Fabales</taxon>
        <taxon>Fabaceae</taxon>
        <taxon>Papilionoideae</taxon>
        <taxon>50 kb inversion clade</taxon>
        <taxon>NPAAA clade</taxon>
        <taxon>Hologalegina</taxon>
        <taxon>IRL clade</taxon>
        <taxon>Trifolieae</taxon>
        <taxon>Trifolium</taxon>
    </lineage>
</organism>
<protein>
    <submittedName>
        <fullName evidence="2">Uncharacterized protein</fullName>
    </submittedName>
</protein>
<evidence type="ECO:0000256" key="1">
    <source>
        <dbReference type="SAM" id="MobiDB-lite"/>
    </source>
</evidence>
<dbReference type="EMBL" id="DF973172">
    <property type="protein sequence ID" value="GAU17536.1"/>
    <property type="molecule type" value="Genomic_DNA"/>
</dbReference>
<gene>
    <name evidence="2" type="ORF">TSUD_340800</name>
</gene>
<proteinExistence type="predicted"/>